<dbReference type="OrthoDB" id="84619at2157"/>
<dbReference type="InterPro" id="IPR002809">
    <property type="entry name" value="EMC3/TMCO1"/>
</dbReference>
<comment type="subcellular location">
    <subcellularLocation>
        <location evidence="1">Membrane</location>
        <topology evidence="1">Multi-pass membrane protein</topology>
    </subcellularLocation>
</comment>
<dbReference type="Pfam" id="PF01956">
    <property type="entry name" value="EMC3_TMCO1"/>
    <property type="match status" value="1"/>
</dbReference>
<feature type="transmembrane region" description="Helical" evidence="6">
    <location>
        <begin position="131"/>
        <end position="149"/>
    </location>
</feature>
<sequence length="201" mass="23227">MMASQSTTMSMMPLILAMGLLFIASIESVRNTLGTSLNVVLGPLVDSFHIPFYIVIIILSAMTGFYSSIIQKYTINYKKMKETQNRMKEFQKEYREAMLSKDEKKIKKMESKRDKMMKDQMEMSQAQFKPMGYIMVITLPIFFWLIFRLNNFDAMINMPFFGLVHLTDLILGPAPAWIIWYMLCSITLSQVIRKALDIGGL</sequence>
<dbReference type="AlphaFoldDB" id="A0A2V2N793"/>
<comment type="caution">
    <text evidence="7">The sequence shown here is derived from an EMBL/GenBank/DDBJ whole genome shotgun (WGS) entry which is preliminary data.</text>
</comment>
<gene>
    <name evidence="7" type="ORF">DLD82_10170</name>
</gene>
<accession>A0A2V2N793</accession>
<organism evidence="7 8">
    <name type="scientific">Methanospirillum stamsii</name>
    <dbReference type="NCBI Taxonomy" id="1277351"/>
    <lineage>
        <taxon>Archaea</taxon>
        <taxon>Methanobacteriati</taxon>
        <taxon>Methanobacteriota</taxon>
        <taxon>Stenosarchaea group</taxon>
        <taxon>Methanomicrobia</taxon>
        <taxon>Methanomicrobiales</taxon>
        <taxon>Methanospirillaceae</taxon>
        <taxon>Methanospirillum</taxon>
    </lineage>
</organism>
<keyword evidence="2 6" id="KW-0812">Transmembrane</keyword>
<dbReference type="SMART" id="SM01415">
    <property type="entry name" value="DUF106"/>
    <property type="match status" value="1"/>
</dbReference>
<feature type="transmembrane region" description="Helical" evidence="6">
    <location>
        <begin position="52"/>
        <end position="70"/>
    </location>
</feature>
<dbReference type="Proteomes" id="UP000245934">
    <property type="component" value="Unassembled WGS sequence"/>
</dbReference>
<evidence type="ECO:0000313" key="7">
    <source>
        <dbReference type="EMBL" id="PWR73586.1"/>
    </source>
</evidence>
<reference evidence="7 8" key="1">
    <citation type="submission" date="2018-05" db="EMBL/GenBank/DDBJ databases">
        <title>Draft genome of Methanospirillum stamsii Pt1.</title>
        <authorList>
            <person name="Dueholm M.S."/>
            <person name="Nielsen P.H."/>
            <person name="Bakmann L.F."/>
            <person name="Otzen D.E."/>
        </authorList>
    </citation>
    <scope>NUCLEOTIDE SEQUENCE [LARGE SCALE GENOMIC DNA]</scope>
    <source>
        <strain evidence="7 8">Pt1</strain>
    </source>
</reference>
<keyword evidence="5" id="KW-0175">Coiled coil</keyword>
<keyword evidence="8" id="KW-1185">Reference proteome</keyword>
<protein>
    <recommendedName>
        <fullName evidence="9">DUF106 domain-containing protein</fullName>
    </recommendedName>
</protein>
<evidence type="ECO:0000313" key="8">
    <source>
        <dbReference type="Proteomes" id="UP000245934"/>
    </source>
</evidence>
<feature type="coiled-coil region" evidence="5">
    <location>
        <begin position="80"/>
        <end position="119"/>
    </location>
</feature>
<name>A0A2V2N793_9EURY</name>
<proteinExistence type="predicted"/>
<evidence type="ECO:0000256" key="5">
    <source>
        <dbReference type="SAM" id="Coils"/>
    </source>
</evidence>
<evidence type="ECO:0000256" key="1">
    <source>
        <dbReference type="ARBA" id="ARBA00004141"/>
    </source>
</evidence>
<evidence type="ECO:0000256" key="3">
    <source>
        <dbReference type="ARBA" id="ARBA00022989"/>
    </source>
</evidence>
<dbReference type="EMBL" id="QGMZ01000018">
    <property type="protein sequence ID" value="PWR73586.1"/>
    <property type="molecule type" value="Genomic_DNA"/>
</dbReference>
<dbReference type="GO" id="GO:0016020">
    <property type="term" value="C:membrane"/>
    <property type="evidence" value="ECO:0007669"/>
    <property type="project" value="UniProtKB-SubCell"/>
</dbReference>
<evidence type="ECO:0000256" key="2">
    <source>
        <dbReference type="ARBA" id="ARBA00022692"/>
    </source>
</evidence>
<dbReference type="InterPro" id="IPR038978">
    <property type="entry name" value="MJ0935"/>
</dbReference>
<feature type="transmembrane region" description="Helical" evidence="6">
    <location>
        <begin position="169"/>
        <end position="188"/>
    </location>
</feature>
<keyword evidence="3 6" id="KW-1133">Transmembrane helix</keyword>
<keyword evidence="4 6" id="KW-0472">Membrane</keyword>
<dbReference type="PANTHER" id="PTHR42198:SF1">
    <property type="entry name" value="INTEGRAL MEMBRANE PROTEIN"/>
    <property type="match status" value="1"/>
</dbReference>
<evidence type="ECO:0008006" key="9">
    <source>
        <dbReference type="Google" id="ProtNLM"/>
    </source>
</evidence>
<evidence type="ECO:0000256" key="6">
    <source>
        <dbReference type="SAM" id="Phobius"/>
    </source>
</evidence>
<evidence type="ECO:0000256" key="4">
    <source>
        <dbReference type="ARBA" id="ARBA00023136"/>
    </source>
</evidence>
<dbReference type="PANTHER" id="PTHR42198">
    <property type="entry name" value="INTEGRAL MEMBRANE PROTEIN"/>
    <property type="match status" value="1"/>
</dbReference>